<dbReference type="PANTHER" id="PTHR30399:SF1">
    <property type="entry name" value="UTP PYROPHOSPHATASE"/>
    <property type="match status" value="1"/>
</dbReference>
<dbReference type="InterPro" id="IPR002725">
    <property type="entry name" value="YgjP-like_metallopeptidase"/>
</dbReference>
<sequence>MTRAQPTATQRKAQQAAARLSTPARPVEVRLSARRKKTITARWEGQTIVMLAPAAMGLERLVAAGEGLIARLEKKATRATNHKRSDEQLQALAEALNDKYLGGQAEWSSITWVENMTTRWGSCTPSTGRIRISHRLKQVPDYVLNSVIIHELVHTWIPNHGADFWHWASRAPQLERARGYLEAYQRWGCPGDGPEPQR</sequence>
<feature type="domain" description="YgjP-like metallopeptidase" evidence="2">
    <location>
        <begin position="83"/>
        <end position="181"/>
    </location>
</feature>
<proteinExistence type="predicted"/>
<feature type="region of interest" description="Disordered" evidence="1">
    <location>
        <begin position="1"/>
        <end position="24"/>
    </location>
</feature>
<dbReference type="InterPro" id="IPR053136">
    <property type="entry name" value="UTP_pyrophosphatase-like"/>
</dbReference>
<dbReference type="Gene3D" id="3.30.2010.10">
    <property type="entry name" value="Metalloproteases ('zincins'), catalytic domain"/>
    <property type="match status" value="1"/>
</dbReference>
<dbReference type="Proteomes" id="UP000324726">
    <property type="component" value="Unassembled WGS sequence"/>
</dbReference>
<dbReference type="PANTHER" id="PTHR30399">
    <property type="entry name" value="UNCHARACTERIZED PROTEIN YGJP"/>
    <property type="match status" value="1"/>
</dbReference>
<dbReference type="RefSeq" id="WP_148812299.1">
    <property type="nucleotide sequence ID" value="NZ_VSZI01000001.1"/>
</dbReference>
<protein>
    <submittedName>
        <fullName evidence="3">M48 family metallopeptidase</fullName>
    </submittedName>
</protein>
<evidence type="ECO:0000256" key="1">
    <source>
        <dbReference type="SAM" id="MobiDB-lite"/>
    </source>
</evidence>
<accession>A0A5D4G1L4</accession>
<dbReference type="Pfam" id="PF01863">
    <property type="entry name" value="YgjP-like"/>
    <property type="match status" value="1"/>
</dbReference>
<evidence type="ECO:0000259" key="2">
    <source>
        <dbReference type="Pfam" id="PF01863"/>
    </source>
</evidence>
<evidence type="ECO:0000313" key="4">
    <source>
        <dbReference type="Proteomes" id="UP000324726"/>
    </source>
</evidence>
<organism evidence="3 4">
    <name type="scientific">Corynebacterium urealyticum</name>
    <dbReference type="NCBI Taxonomy" id="43771"/>
    <lineage>
        <taxon>Bacteria</taxon>
        <taxon>Bacillati</taxon>
        <taxon>Actinomycetota</taxon>
        <taxon>Actinomycetes</taxon>
        <taxon>Mycobacteriales</taxon>
        <taxon>Corynebacteriaceae</taxon>
        <taxon>Corynebacterium</taxon>
    </lineage>
</organism>
<dbReference type="EMBL" id="VSZI01000001">
    <property type="protein sequence ID" value="TYR20460.1"/>
    <property type="molecule type" value="Genomic_DNA"/>
</dbReference>
<evidence type="ECO:0000313" key="3">
    <source>
        <dbReference type="EMBL" id="TYR20460.1"/>
    </source>
</evidence>
<gene>
    <name evidence="3" type="ORF">FYJ87_05805</name>
</gene>
<dbReference type="AlphaFoldDB" id="A0A5D4G1L4"/>
<feature type="compositionally biased region" description="Low complexity" evidence="1">
    <location>
        <begin position="1"/>
        <end position="19"/>
    </location>
</feature>
<reference evidence="3 4" key="1">
    <citation type="submission" date="2019-08" db="EMBL/GenBank/DDBJ databases">
        <title>Draft genome of C. urealyticum strain VH4248.</title>
        <authorList>
            <person name="Navas J."/>
        </authorList>
    </citation>
    <scope>NUCLEOTIDE SEQUENCE [LARGE SCALE GENOMIC DNA]</scope>
    <source>
        <strain evidence="3 4">VH4248</strain>
    </source>
</reference>
<comment type="caution">
    <text evidence="3">The sequence shown here is derived from an EMBL/GenBank/DDBJ whole genome shotgun (WGS) entry which is preliminary data.</text>
</comment>
<dbReference type="CDD" id="cd07344">
    <property type="entry name" value="M48_yhfN_like"/>
    <property type="match status" value="1"/>
</dbReference>
<name>A0A5D4G1L4_9CORY</name>